<name>A0A6G0TTI3_APHGL</name>
<comment type="caution">
    <text evidence="1">The sequence shown here is derived from an EMBL/GenBank/DDBJ whole genome shotgun (WGS) entry which is preliminary data.</text>
</comment>
<dbReference type="EMBL" id="VYZN01000018">
    <property type="protein sequence ID" value="KAE9537465.1"/>
    <property type="molecule type" value="Genomic_DNA"/>
</dbReference>
<dbReference type="Proteomes" id="UP000475862">
    <property type="component" value="Unassembled WGS sequence"/>
</dbReference>
<dbReference type="AlphaFoldDB" id="A0A6G0TTI3"/>
<dbReference type="OrthoDB" id="8121158at2759"/>
<proteinExistence type="predicted"/>
<evidence type="ECO:0000313" key="1">
    <source>
        <dbReference type="EMBL" id="KAE9537465.1"/>
    </source>
</evidence>
<keyword evidence="2" id="KW-1185">Reference proteome</keyword>
<gene>
    <name evidence="1" type="ORF">AGLY_006488</name>
</gene>
<sequence length="247" mass="28314">MNFKLILSKAARLSNDSLLRTNTTSLNHEEIIVNFTIMWETSHGIKSYSVDALFLITYKKISTMMVTFLTSTSNSELDTTGMPCSNTSNLTKTLMSFTGQFLCMPTRCYTLILYLTKYTIKSYTFVSTTLSDTNTINHLIWSENMRNRYWLFKMFFGPLHFLSNCASINLDFHDVSLLLAFLQQFHLYIMSNNSDNFRVFGNFGKVFGNLSLAIFILPLPRKRLRQSSDKCSANTVFKGLRPYGVST</sequence>
<organism evidence="1 2">
    <name type="scientific">Aphis glycines</name>
    <name type="common">Soybean aphid</name>
    <dbReference type="NCBI Taxonomy" id="307491"/>
    <lineage>
        <taxon>Eukaryota</taxon>
        <taxon>Metazoa</taxon>
        <taxon>Ecdysozoa</taxon>
        <taxon>Arthropoda</taxon>
        <taxon>Hexapoda</taxon>
        <taxon>Insecta</taxon>
        <taxon>Pterygota</taxon>
        <taxon>Neoptera</taxon>
        <taxon>Paraneoptera</taxon>
        <taxon>Hemiptera</taxon>
        <taxon>Sternorrhyncha</taxon>
        <taxon>Aphidomorpha</taxon>
        <taxon>Aphidoidea</taxon>
        <taxon>Aphididae</taxon>
        <taxon>Aphidini</taxon>
        <taxon>Aphis</taxon>
        <taxon>Aphis</taxon>
    </lineage>
</organism>
<evidence type="ECO:0000313" key="2">
    <source>
        <dbReference type="Proteomes" id="UP000475862"/>
    </source>
</evidence>
<protein>
    <submittedName>
        <fullName evidence="1">Uncharacterized protein</fullName>
    </submittedName>
</protein>
<accession>A0A6G0TTI3</accession>
<reference evidence="1 2" key="1">
    <citation type="submission" date="2019-08" db="EMBL/GenBank/DDBJ databases">
        <title>The genome of the soybean aphid Biotype 1, its phylome, world population structure and adaptation to the North American continent.</title>
        <authorList>
            <person name="Giordano R."/>
            <person name="Donthu R.K."/>
            <person name="Hernandez A.G."/>
            <person name="Wright C.L."/>
            <person name="Zimin A.V."/>
        </authorList>
    </citation>
    <scope>NUCLEOTIDE SEQUENCE [LARGE SCALE GENOMIC DNA]</scope>
    <source>
        <tissue evidence="1">Whole aphids</tissue>
    </source>
</reference>